<accession>A0A1Q9CT38</accession>
<protein>
    <submittedName>
        <fullName evidence="1">Uncharacterized protein</fullName>
    </submittedName>
</protein>
<keyword evidence="2" id="KW-1185">Reference proteome</keyword>
<evidence type="ECO:0000313" key="2">
    <source>
        <dbReference type="Proteomes" id="UP000186817"/>
    </source>
</evidence>
<dbReference type="EMBL" id="LSRX01000937">
    <property type="protein sequence ID" value="OLP86089.1"/>
    <property type="molecule type" value="Genomic_DNA"/>
</dbReference>
<dbReference type="OrthoDB" id="415539at2759"/>
<sequence>MYILLKSSFSRPKVAKRPVSLGSVSERQDETSLRILRGVIKKYSEKKEWGVVGVRESESDSESDDETMVRFMRSERDRVGLQPGDHVIFRAVPDPHMKGWLLAETIWKAPPEEVPGEVKTSATVSKCLARDVQGALCCDSERRQASARASRTLSQSEKCRLMEEQTEGSQATKCCGLPKDEVCSGWQRSIRRAVLA</sequence>
<proteinExistence type="predicted"/>
<gene>
    <name evidence="1" type="ORF">AK812_SmicGene32859</name>
</gene>
<dbReference type="AlphaFoldDB" id="A0A1Q9CT38"/>
<name>A0A1Q9CT38_SYMMI</name>
<comment type="caution">
    <text evidence="1">The sequence shown here is derived from an EMBL/GenBank/DDBJ whole genome shotgun (WGS) entry which is preliminary data.</text>
</comment>
<evidence type="ECO:0000313" key="1">
    <source>
        <dbReference type="EMBL" id="OLP86089.1"/>
    </source>
</evidence>
<dbReference type="Proteomes" id="UP000186817">
    <property type="component" value="Unassembled WGS sequence"/>
</dbReference>
<reference evidence="1 2" key="1">
    <citation type="submission" date="2016-02" db="EMBL/GenBank/DDBJ databases">
        <title>Genome analysis of coral dinoflagellate symbionts highlights evolutionary adaptations to a symbiotic lifestyle.</title>
        <authorList>
            <person name="Aranda M."/>
            <person name="Li Y."/>
            <person name="Liew Y.J."/>
            <person name="Baumgarten S."/>
            <person name="Simakov O."/>
            <person name="Wilson M."/>
            <person name="Piel J."/>
            <person name="Ashoor H."/>
            <person name="Bougouffa S."/>
            <person name="Bajic V.B."/>
            <person name="Ryu T."/>
            <person name="Ravasi T."/>
            <person name="Bayer T."/>
            <person name="Micklem G."/>
            <person name="Kim H."/>
            <person name="Bhak J."/>
            <person name="Lajeunesse T.C."/>
            <person name="Voolstra C.R."/>
        </authorList>
    </citation>
    <scope>NUCLEOTIDE SEQUENCE [LARGE SCALE GENOMIC DNA]</scope>
    <source>
        <strain evidence="1 2">CCMP2467</strain>
    </source>
</reference>
<organism evidence="1 2">
    <name type="scientific">Symbiodinium microadriaticum</name>
    <name type="common">Dinoflagellate</name>
    <name type="synonym">Zooxanthella microadriatica</name>
    <dbReference type="NCBI Taxonomy" id="2951"/>
    <lineage>
        <taxon>Eukaryota</taxon>
        <taxon>Sar</taxon>
        <taxon>Alveolata</taxon>
        <taxon>Dinophyceae</taxon>
        <taxon>Suessiales</taxon>
        <taxon>Symbiodiniaceae</taxon>
        <taxon>Symbiodinium</taxon>
    </lineage>
</organism>